<feature type="transmembrane region" description="Helical" evidence="6">
    <location>
        <begin position="387"/>
        <end position="407"/>
    </location>
</feature>
<keyword evidence="5 6" id="KW-0472">Membrane</keyword>
<feature type="transmembrane region" description="Helical" evidence="6">
    <location>
        <begin position="419"/>
        <end position="440"/>
    </location>
</feature>
<comment type="subcellular location">
    <subcellularLocation>
        <location evidence="1">Membrane</location>
        <topology evidence="1">Multi-pass membrane protein</topology>
    </subcellularLocation>
</comment>
<evidence type="ECO:0000256" key="5">
    <source>
        <dbReference type="ARBA" id="ARBA00023136"/>
    </source>
</evidence>
<dbReference type="EMBL" id="BAFN01000001">
    <property type="protein sequence ID" value="GAN33990.1"/>
    <property type="molecule type" value="Genomic_DNA"/>
</dbReference>
<keyword evidence="3 6" id="KW-0812">Transmembrane</keyword>
<dbReference type="PANTHER" id="PTHR13353:SF5">
    <property type="entry name" value="TRANSMEMBRANE PROTEIN 19"/>
    <property type="match status" value="1"/>
</dbReference>
<comment type="similarity">
    <text evidence="2">Belongs to the TMEM19 family.</text>
</comment>
<keyword evidence="8" id="KW-1185">Reference proteome</keyword>
<feature type="transmembrane region" description="Helical" evidence="6">
    <location>
        <begin position="60"/>
        <end position="79"/>
    </location>
</feature>
<keyword evidence="4 6" id="KW-1133">Transmembrane helix</keyword>
<gene>
    <name evidence="7" type="ORF">BROSI_A2525</name>
</gene>
<dbReference type="RefSeq" id="WP_052564046.1">
    <property type="nucleotide sequence ID" value="NZ_BAFN01000001.1"/>
</dbReference>
<evidence type="ECO:0000256" key="6">
    <source>
        <dbReference type="SAM" id="Phobius"/>
    </source>
</evidence>
<name>A0ABQ0JZ74_9BACT</name>
<feature type="transmembrane region" description="Helical" evidence="6">
    <location>
        <begin position="27"/>
        <end position="48"/>
    </location>
</feature>
<evidence type="ECO:0000256" key="1">
    <source>
        <dbReference type="ARBA" id="ARBA00004141"/>
    </source>
</evidence>
<evidence type="ECO:0000256" key="2">
    <source>
        <dbReference type="ARBA" id="ARBA00009012"/>
    </source>
</evidence>
<protein>
    <submittedName>
        <fullName evidence="7">Membrane protein</fullName>
    </submittedName>
</protein>
<evidence type="ECO:0000256" key="3">
    <source>
        <dbReference type="ARBA" id="ARBA00022692"/>
    </source>
</evidence>
<comment type="caution">
    <text evidence="7">The sequence shown here is derived from an EMBL/GenBank/DDBJ whole genome shotgun (WGS) entry which is preliminary data.</text>
</comment>
<sequence length="441" mass="48458">MTNETKRRIEHIVPVIFVFLLKYLNTWQALLFALAGILYGLFLSKIFVKGSFREHEMERCFSFGKLIYGVMVFALILLFHKKMYIVAGAWAIMSLGDGCSNLFGKTYGKKKLPWNPEKSWIGFIAFVFFGGLGAAILMWWVNLSPLQTPLPWHYLLITAFLTSFITAGVESLPLKIDDNITVPLAAGLFLYAATIVNWKHLSHAHNIFTAFSVNVAFGLLAYYVKTVNKSGLISGVVLGTIIYLCLGPGGFLILFTFFLLGSWSSRYKYTWKASHGVAQENKGKRSSKHVIAKGGVGLVMAVMALLTNTPEIYRAAFVAAFATATFDTISSELGQIYGKRPILITTMQPVPVGTDGAISVEGTILGILSAAFIGAEAYVLHVINLQSILIVIIASFVGTTVESILGATIERRKWISNEVVNFINISTGTIVSLFFAKICLS</sequence>
<feature type="transmembrane region" description="Helical" evidence="6">
    <location>
        <begin position="152"/>
        <end position="169"/>
    </location>
</feature>
<feature type="transmembrane region" description="Helical" evidence="6">
    <location>
        <begin position="236"/>
        <end position="260"/>
    </location>
</feature>
<organism evidence="7 8">
    <name type="scientific">Candidatus Brocadia sinica JPN1</name>
    <dbReference type="NCBI Taxonomy" id="1197129"/>
    <lineage>
        <taxon>Bacteria</taxon>
        <taxon>Pseudomonadati</taxon>
        <taxon>Planctomycetota</taxon>
        <taxon>Candidatus Brocadiia</taxon>
        <taxon>Candidatus Brocadiales</taxon>
        <taxon>Candidatus Brocadiaceae</taxon>
        <taxon>Candidatus Brocadia</taxon>
    </lineage>
</organism>
<feature type="transmembrane region" description="Helical" evidence="6">
    <location>
        <begin position="120"/>
        <end position="140"/>
    </location>
</feature>
<proteinExistence type="inferred from homology"/>
<dbReference type="InterPro" id="IPR002794">
    <property type="entry name" value="DUF92_TMEM19"/>
</dbReference>
<feature type="transmembrane region" description="Helical" evidence="6">
    <location>
        <begin position="357"/>
        <end position="380"/>
    </location>
</feature>
<accession>A0ABQ0JZ74</accession>
<evidence type="ECO:0000313" key="8">
    <source>
        <dbReference type="Proteomes" id="UP000032309"/>
    </source>
</evidence>
<dbReference type="PANTHER" id="PTHR13353">
    <property type="entry name" value="TRANSMEMBRANE PROTEIN 19"/>
    <property type="match status" value="1"/>
</dbReference>
<feature type="transmembrane region" description="Helical" evidence="6">
    <location>
        <begin position="181"/>
        <end position="198"/>
    </location>
</feature>
<dbReference type="Proteomes" id="UP000032309">
    <property type="component" value="Unassembled WGS sequence"/>
</dbReference>
<evidence type="ECO:0000256" key="4">
    <source>
        <dbReference type="ARBA" id="ARBA00022989"/>
    </source>
</evidence>
<feature type="transmembrane region" description="Helical" evidence="6">
    <location>
        <begin position="204"/>
        <end position="224"/>
    </location>
</feature>
<dbReference type="Pfam" id="PF01940">
    <property type="entry name" value="DUF92"/>
    <property type="match status" value="1"/>
</dbReference>
<feature type="transmembrane region" description="Helical" evidence="6">
    <location>
        <begin position="290"/>
        <end position="308"/>
    </location>
</feature>
<evidence type="ECO:0000313" key="7">
    <source>
        <dbReference type="EMBL" id="GAN33990.1"/>
    </source>
</evidence>
<reference evidence="8" key="1">
    <citation type="journal article" date="2015" name="Genome Announc.">
        <title>Draft Genome Sequence of an Anaerobic Ammonium-Oxidizing Bacterium, "Candidatus Brocadia sinica".</title>
        <authorList>
            <person name="Oshiki M."/>
            <person name="Shinyako-Hata K."/>
            <person name="Satoh H."/>
            <person name="Okabe S."/>
        </authorList>
    </citation>
    <scope>NUCLEOTIDE SEQUENCE [LARGE SCALE GENOMIC DNA]</scope>
    <source>
        <strain evidence="8">JPN1</strain>
    </source>
</reference>